<feature type="compositionally biased region" description="Basic and acidic residues" evidence="1">
    <location>
        <begin position="8"/>
        <end position="19"/>
    </location>
</feature>
<organism evidence="2 3">
    <name type="scientific">Iris pallida</name>
    <name type="common">Sweet iris</name>
    <dbReference type="NCBI Taxonomy" id="29817"/>
    <lineage>
        <taxon>Eukaryota</taxon>
        <taxon>Viridiplantae</taxon>
        <taxon>Streptophyta</taxon>
        <taxon>Embryophyta</taxon>
        <taxon>Tracheophyta</taxon>
        <taxon>Spermatophyta</taxon>
        <taxon>Magnoliopsida</taxon>
        <taxon>Liliopsida</taxon>
        <taxon>Asparagales</taxon>
        <taxon>Iridaceae</taxon>
        <taxon>Iridoideae</taxon>
        <taxon>Irideae</taxon>
        <taxon>Iris</taxon>
    </lineage>
</organism>
<dbReference type="AlphaFoldDB" id="A0AAX6GT83"/>
<dbReference type="EMBL" id="JANAVB010016598">
    <property type="protein sequence ID" value="KAJ6831752.1"/>
    <property type="molecule type" value="Genomic_DNA"/>
</dbReference>
<feature type="compositionally biased region" description="Basic and acidic residues" evidence="1">
    <location>
        <begin position="192"/>
        <end position="202"/>
    </location>
</feature>
<evidence type="ECO:0000256" key="1">
    <source>
        <dbReference type="SAM" id="MobiDB-lite"/>
    </source>
</evidence>
<proteinExistence type="predicted"/>
<evidence type="ECO:0000313" key="3">
    <source>
        <dbReference type="Proteomes" id="UP001140949"/>
    </source>
</evidence>
<keyword evidence="3" id="KW-1185">Reference proteome</keyword>
<protein>
    <submittedName>
        <fullName evidence="2">Basic proline-rich protein-like</fullName>
    </submittedName>
</protein>
<gene>
    <name evidence="2" type="ORF">M6B38_347360</name>
</gene>
<feature type="region of interest" description="Disordered" evidence="1">
    <location>
        <begin position="1"/>
        <end position="57"/>
    </location>
</feature>
<comment type="caution">
    <text evidence="2">The sequence shown here is derived from an EMBL/GenBank/DDBJ whole genome shotgun (WGS) entry which is preliminary data.</text>
</comment>
<feature type="compositionally biased region" description="Basic residues" evidence="1">
    <location>
        <begin position="20"/>
        <end position="32"/>
    </location>
</feature>
<dbReference type="Proteomes" id="UP001140949">
    <property type="component" value="Unassembled WGS sequence"/>
</dbReference>
<reference evidence="2" key="2">
    <citation type="submission" date="2023-04" db="EMBL/GenBank/DDBJ databases">
        <authorList>
            <person name="Bruccoleri R.E."/>
            <person name="Oakeley E.J."/>
            <person name="Faust A.-M."/>
            <person name="Dessus-Babus S."/>
            <person name="Altorfer M."/>
            <person name="Burckhardt D."/>
            <person name="Oertli M."/>
            <person name="Naumann U."/>
            <person name="Petersen F."/>
            <person name="Wong J."/>
        </authorList>
    </citation>
    <scope>NUCLEOTIDE SEQUENCE</scope>
    <source>
        <strain evidence="2">GSM-AAB239-AS_SAM_17_03QT</strain>
        <tissue evidence="2">Leaf</tissue>
    </source>
</reference>
<evidence type="ECO:0000313" key="2">
    <source>
        <dbReference type="EMBL" id="KAJ6831752.1"/>
    </source>
</evidence>
<accession>A0AAX6GT83</accession>
<name>A0AAX6GT83_IRIPA</name>
<feature type="compositionally biased region" description="Low complexity" evidence="1">
    <location>
        <begin position="206"/>
        <end position="225"/>
    </location>
</feature>
<sequence length="305" mass="33708">MITTLTDDLPHRVRTTTEQKRRRRRRRNRLTFRRATPLRRPTNSPAESAPLRQSRRVPYILRTPPRTTTRSCPPERPSVYVLTAWPHRTRMPPSSRISRRARLASATVSALLHPEERPKPSRSATGSRASERPAHRAAPPPLCRAASRRSSPPLVAARHGPPAVADSAATSGAPKPRSARPTLAGLHRRLRREPPCHEDLRRPLRPNRNPAAEPSAPTAGGSATSSLRFPFSPPCVDPRITAAVRPSADGALAKAMTCALFVGMLFLDRHLLRSTKFLSLYISFLLKFVGSGLCLRPTSVCMTNS</sequence>
<feature type="region of interest" description="Disordered" evidence="1">
    <location>
        <begin position="89"/>
        <end position="225"/>
    </location>
</feature>
<reference evidence="2" key="1">
    <citation type="journal article" date="2023" name="GigaByte">
        <title>Genome assembly of the bearded iris, Iris pallida Lam.</title>
        <authorList>
            <person name="Bruccoleri R.E."/>
            <person name="Oakeley E.J."/>
            <person name="Faust A.M.E."/>
            <person name="Altorfer M."/>
            <person name="Dessus-Babus S."/>
            <person name="Burckhardt D."/>
            <person name="Oertli M."/>
            <person name="Naumann U."/>
            <person name="Petersen F."/>
            <person name="Wong J."/>
        </authorList>
    </citation>
    <scope>NUCLEOTIDE SEQUENCE</scope>
    <source>
        <strain evidence="2">GSM-AAB239-AS_SAM_17_03QT</strain>
    </source>
</reference>